<comment type="caution">
    <text evidence="2">The sequence shown here is derived from an EMBL/GenBank/DDBJ whole genome shotgun (WGS) entry which is preliminary data.</text>
</comment>
<evidence type="ECO:0000313" key="2">
    <source>
        <dbReference type="EMBL" id="KAI9276971.1"/>
    </source>
</evidence>
<evidence type="ECO:0000313" key="3">
    <source>
        <dbReference type="Proteomes" id="UP001209540"/>
    </source>
</evidence>
<dbReference type="AlphaFoldDB" id="A0AAD5KAQ3"/>
<reference evidence="2" key="2">
    <citation type="submission" date="2023-02" db="EMBL/GenBank/DDBJ databases">
        <authorList>
            <consortium name="DOE Joint Genome Institute"/>
            <person name="Mondo S.J."/>
            <person name="Chang Y."/>
            <person name="Wang Y."/>
            <person name="Ahrendt S."/>
            <person name="Andreopoulos W."/>
            <person name="Barry K."/>
            <person name="Beard J."/>
            <person name="Benny G.L."/>
            <person name="Blankenship S."/>
            <person name="Bonito G."/>
            <person name="Cuomo C."/>
            <person name="Desiro A."/>
            <person name="Gervers K.A."/>
            <person name="Hundley H."/>
            <person name="Kuo A."/>
            <person name="LaButti K."/>
            <person name="Lang B.F."/>
            <person name="Lipzen A."/>
            <person name="O'Donnell K."/>
            <person name="Pangilinan J."/>
            <person name="Reynolds N."/>
            <person name="Sandor L."/>
            <person name="Smith M.W."/>
            <person name="Tsang A."/>
            <person name="Grigoriev I.V."/>
            <person name="Stajich J.E."/>
            <person name="Spatafora J.W."/>
        </authorList>
    </citation>
    <scope>NUCLEOTIDE SEQUENCE</scope>
    <source>
        <strain evidence="2">RSA 2281</strain>
    </source>
</reference>
<protein>
    <submittedName>
        <fullName evidence="2">Uncharacterized protein</fullName>
    </submittedName>
</protein>
<keyword evidence="1" id="KW-0812">Transmembrane</keyword>
<dbReference type="Proteomes" id="UP001209540">
    <property type="component" value="Unassembled WGS sequence"/>
</dbReference>
<keyword evidence="3" id="KW-1185">Reference proteome</keyword>
<gene>
    <name evidence="2" type="ORF">BDA99DRAFT_494568</name>
</gene>
<keyword evidence="1" id="KW-1133">Transmembrane helix</keyword>
<sequence length="90" mass="10013">MLFFNPSIIFTGVIKVCFEAFACNALRDMNWLSLTTVVIMLTGTFLFHFSIKVQLQPIRPGDIIIKCPIVCAGSILGSTMVNIVGRRFKS</sequence>
<feature type="transmembrane region" description="Helical" evidence="1">
    <location>
        <begin position="63"/>
        <end position="84"/>
    </location>
</feature>
<organism evidence="2 3">
    <name type="scientific">Phascolomyces articulosus</name>
    <dbReference type="NCBI Taxonomy" id="60185"/>
    <lineage>
        <taxon>Eukaryota</taxon>
        <taxon>Fungi</taxon>
        <taxon>Fungi incertae sedis</taxon>
        <taxon>Mucoromycota</taxon>
        <taxon>Mucoromycotina</taxon>
        <taxon>Mucoromycetes</taxon>
        <taxon>Mucorales</taxon>
        <taxon>Lichtheimiaceae</taxon>
        <taxon>Phascolomyces</taxon>
    </lineage>
</organism>
<reference evidence="2" key="1">
    <citation type="journal article" date="2022" name="IScience">
        <title>Evolution of zygomycete secretomes and the origins of terrestrial fungal ecologies.</title>
        <authorList>
            <person name="Chang Y."/>
            <person name="Wang Y."/>
            <person name="Mondo S."/>
            <person name="Ahrendt S."/>
            <person name="Andreopoulos W."/>
            <person name="Barry K."/>
            <person name="Beard J."/>
            <person name="Benny G.L."/>
            <person name="Blankenship S."/>
            <person name="Bonito G."/>
            <person name="Cuomo C."/>
            <person name="Desiro A."/>
            <person name="Gervers K.A."/>
            <person name="Hundley H."/>
            <person name="Kuo A."/>
            <person name="LaButti K."/>
            <person name="Lang B.F."/>
            <person name="Lipzen A."/>
            <person name="O'Donnell K."/>
            <person name="Pangilinan J."/>
            <person name="Reynolds N."/>
            <person name="Sandor L."/>
            <person name="Smith M.E."/>
            <person name="Tsang A."/>
            <person name="Grigoriev I.V."/>
            <person name="Stajich J.E."/>
            <person name="Spatafora J.W."/>
        </authorList>
    </citation>
    <scope>NUCLEOTIDE SEQUENCE</scope>
    <source>
        <strain evidence="2">RSA 2281</strain>
    </source>
</reference>
<proteinExistence type="predicted"/>
<accession>A0AAD5KAQ3</accession>
<dbReference type="EMBL" id="JAIXMP010000002">
    <property type="protein sequence ID" value="KAI9276971.1"/>
    <property type="molecule type" value="Genomic_DNA"/>
</dbReference>
<name>A0AAD5KAQ3_9FUNG</name>
<evidence type="ECO:0000256" key="1">
    <source>
        <dbReference type="SAM" id="Phobius"/>
    </source>
</evidence>
<keyword evidence="1" id="KW-0472">Membrane</keyword>
<feature type="transmembrane region" description="Helical" evidence="1">
    <location>
        <begin position="31"/>
        <end position="51"/>
    </location>
</feature>